<proteinExistence type="predicted"/>
<comment type="caution">
    <text evidence="1">The sequence shown here is derived from an EMBL/GenBank/DDBJ whole genome shotgun (WGS) entry which is preliminary data.</text>
</comment>
<dbReference type="AlphaFoldDB" id="A0A0Q3TJN0"/>
<organism evidence="1 2">
    <name type="scientific">Heyndrickxia shackletonii</name>
    <dbReference type="NCBI Taxonomy" id="157838"/>
    <lineage>
        <taxon>Bacteria</taxon>
        <taxon>Bacillati</taxon>
        <taxon>Bacillota</taxon>
        <taxon>Bacilli</taxon>
        <taxon>Bacillales</taxon>
        <taxon>Bacillaceae</taxon>
        <taxon>Heyndrickxia</taxon>
    </lineage>
</organism>
<evidence type="ECO:0000313" key="1">
    <source>
        <dbReference type="EMBL" id="KQL53753.1"/>
    </source>
</evidence>
<dbReference type="Pfam" id="PF19618">
    <property type="entry name" value="DUF6123"/>
    <property type="match status" value="1"/>
</dbReference>
<accession>A0A0Q3TJN0</accession>
<dbReference type="Proteomes" id="UP000051888">
    <property type="component" value="Unassembled WGS sequence"/>
</dbReference>
<dbReference type="EMBL" id="LJJC01000004">
    <property type="protein sequence ID" value="KQL53753.1"/>
    <property type="molecule type" value="Genomic_DNA"/>
</dbReference>
<name>A0A0Q3TJN0_9BACI</name>
<reference evidence="1 2" key="1">
    <citation type="submission" date="2015-09" db="EMBL/GenBank/DDBJ databases">
        <title>Genome sequencing project for genomic taxonomy and phylogenomics of Bacillus-like bacteria.</title>
        <authorList>
            <person name="Liu B."/>
            <person name="Wang J."/>
            <person name="Zhu Y."/>
            <person name="Liu G."/>
            <person name="Chen Q."/>
            <person name="Chen Z."/>
            <person name="Lan J."/>
            <person name="Che J."/>
            <person name="Ge C."/>
            <person name="Shi H."/>
            <person name="Pan Z."/>
            <person name="Liu X."/>
        </authorList>
    </citation>
    <scope>NUCLEOTIDE SEQUENCE [LARGE SCALE GENOMIC DNA]</scope>
    <source>
        <strain evidence="1 2">LMG 18435</strain>
    </source>
</reference>
<protein>
    <submittedName>
        <fullName evidence="1">Uncharacterized protein</fullName>
    </submittedName>
</protein>
<sequence>MKTKELPLDDFLLDLRRKGFKFADDVIGFIYFGKQYTGACDSIIKAAIEITLKTQKEFDGSFYISILESLKQNNVHSRHQAFEYAEKIGLITK</sequence>
<gene>
    <name evidence="1" type="ORF">AN964_09735</name>
</gene>
<evidence type="ECO:0000313" key="2">
    <source>
        <dbReference type="Proteomes" id="UP000051888"/>
    </source>
</evidence>
<dbReference type="PATRIC" id="fig|157838.3.peg.2137"/>
<dbReference type="InterPro" id="IPR046126">
    <property type="entry name" value="DUF6123"/>
</dbReference>
<keyword evidence="2" id="KW-1185">Reference proteome</keyword>